<dbReference type="AlphaFoldDB" id="A0A1Y1ZFR8"/>
<evidence type="ECO:0000313" key="1">
    <source>
        <dbReference type="EMBL" id="ORY08817.1"/>
    </source>
</evidence>
<keyword evidence="2" id="KW-1185">Reference proteome</keyword>
<reference evidence="1 2" key="1">
    <citation type="submission" date="2016-08" db="EMBL/GenBank/DDBJ databases">
        <title>A Parts List for Fungal Cellulosomes Revealed by Comparative Genomics.</title>
        <authorList>
            <consortium name="DOE Joint Genome Institute"/>
            <person name="Haitjema C.H."/>
            <person name="Gilmore S.P."/>
            <person name="Henske J.K."/>
            <person name="Solomon K.V."/>
            <person name="De Groot R."/>
            <person name="Kuo A."/>
            <person name="Mondo S.J."/>
            <person name="Salamov A.A."/>
            <person name="Labutti K."/>
            <person name="Zhao Z."/>
            <person name="Chiniquy J."/>
            <person name="Barry K."/>
            <person name="Brewer H.M."/>
            <person name="Purvine S.O."/>
            <person name="Wright A.T."/>
            <person name="Boxma B."/>
            <person name="Van Alen T."/>
            <person name="Hackstein J.H."/>
            <person name="Baker S.E."/>
            <person name="Grigoriev I.V."/>
            <person name="O'Malley M.A."/>
        </authorList>
    </citation>
    <scope>NUCLEOTIDE SEQUENCE [LARGE SCALE GENOMIC DNA]</scope>
    <source>
        <strain evidence="1 2">G1</strain>
    </source>
</reference>
<evidence type="ECO:0008006" key="3">
    <source>
        <dbReference type="Google" id="ProtNLM"/>
    </source>
</evidence>
<protein>
    <recommendedName>
        <fullName evidence="3">Retrotransposon Copia-like N-terminal domain-containing protein</fullName>
    </recommendedName>
</protein>
<evidence type="ECO:0000313" key="2">
    <source>
        <dbReference type="Proteomes" id="UP000193920"/>
    </source>
</evidence>
<proteinExistence type="predicted"/>
<accession>A0A1Y1ZFR8</accession>
<organism evidence="1 2">
    <name type="scientific">Neocallimastix californiae</name>
    <dbReference type="NCBI Taxonomy" id="1754190"/>
    <lineage>
        <taxon>Eukaryota</taxon>
        <taxon>Fungi</taxon>
        <taxon>Fungi incertae sedis</taxon>
        <taxon>Chytridiomycota</taxon>
        <taxon>Chytridiomycota incertae sedis</taxon>
        <taxon>Neocallimastigomycetes</taxon>
        <taxon>Neocallimastigales</taxon>
        <taxon>Neocallimastigaceae</taxon>
        <taxon>Neocallimastix</taxon>
    </lineage>
</organism>
<dbReference type="EMBL" id="MCOG01000416">
    <property type="protein sequence ID" value="ORY08817.1"/>
    <property type="molecule type" value="Genomic_DNA"/>
</dbReference>
<comment type="caution">
    <text evidence="1">The sequence shown here is derived from an EMBL/GenBank/DDBJ whole genome shotgun (WGS) entry which is preliminary data.</text>
</comment>
<dbReference type="STRING" id="1754190.A0A1Y1ZFR8"/>
<sequence length="162" mass="19251">MRRRQTSNQAILVSENEQPIPKRINFTYSENFNRLVELTTENYPDWRTNILYLLMINNLESYALIRKVKNLGEENIKDDPDDYLTDQFDPSLVYDKETSLLDIKSDVMVKWIIINSLGEETRKIITTQGKTAFETWKTLEKSFTVSHERRRMEIKKKLNSLK</sequence>
<dbReference type="Proteomes" id="UP000193920">
    <property type="component" value="Unassembled WGS sequence"/>
</dbReference>
<gene>
    <name evidence="1" type="ORF">LY90DRAFT_518963</name>
</gene>
<name>A0A1Y1ZFR8_9FUNG</name>